<feature type="region of interest" description="Disordered" evidence="1">
    <location>
        <begin position="1"/>
        <end position="28"/>
    </location>
</feature>
<feature type="region of interest" description="Disordered" evidence="1">
    <location>
        <begin position="477"/>
        <end position="546"/>
    </location>
</feature>
<protein>
    <submittedName>
        <fullName evidence="2">Uncharacterized protein</fullName>
    </submittedName>
</protein>
<reference evidence="2 3" key="1">
    <citation type="submission" date="2005-09" db="EMBL/GenBank/DDBJ databases">
        <authorList>
            <person name="Woods D.E."/>
            <person name="Nierman W.C."/>
        </authorList>
    </citation>
    <scope>NUCLEOTIDE SEQUENCE [LARGE SCALE GENOMIC DNA]</scope>
    <source>
        <strain evidence="2 3">1710b</strain>
    </source>
</reference>
<feature type="compositionally biased region" description="Basic residues" evidence="1">
    <location>
        <begin position="640"/>
        <end position="652"/>
    </location>
</feature>
<gene>
    <name evidence="2" type="ordered locus">BURPS1710b_A0311</name>
</gene>
<dbReference type="AlphaFoldDB" id="Q3JLT5"/>
<feature type="compositionally biased region" description="Basic and acidic residues" evidence="1">
    <location>
        <begin position="491"/>
        <end position="503"/>
    </location>
</feature>
<dbReference type="Proteomes" id="UP000002700">
    <property type="component" value="Chromosome II"/>
</dbReference>
<organism evidence="2 3">
    <name type="scientific">Burkholderia pseudomallei (strain 1710b)</name>
    <dbReference type="NCBI Taxonomy" id="320372"/>
    <lineage>
        <taxon>Bacteria</taxon>
        <taxon>Pseudomonadati</taxon>
        <taxon>Pseudomonadota</taxon>
        <taxon>Betaproteobacteria</taxon>
        <taxon>Burkholderiales</taxon>
        <taxon>Burkholderiaceae</taxon>
        <taxon>Burkholderia</taxon>
        <taxon>pseudomallei group</taxon>
    </lineage>
</organism>
<evidence type="ECO:0000313" key="2">
    <source>
        <dbReference type="EMBL" id="ABA52352.1"/>
    </source>
</evidence>
<dbReference type="HOGENOM" id="CLU_327523_0_0_4"/>
<name>Q3JLT5_BURP1</name>
<feature type="compositionally biased region" description="Low complexity" evidence="1">
    <location>
        <begin position="1"/>
        <end position="19"/>
    </location>
</feature>
<accession>Q3JLT5</accession>
<evidence type="ECO:0000313" key="3">
    <source>
        <dbReference type="Proteomes" id="UP000002700"/>
    </source>
</evidence>
<feature type="compositionally biased region" description="Basic and acidic residues" evidence="1">
    <location>
        <begin position="861"/>
        <end position="878"/>
    </location>
</feature>
<feature type="region of interest" description="Disordered" evidence="1">
    <location>
        <begin position="619"/>
        <end position="652"/>
    </location>
</feature>
<dbReference type="EMBL" id="CP000125">
    <property type="protein sequence ID" value="ABA52352.1"/>
    <property type="molecule type" value="Genomic_DNA"/>
</dbReference>
<dbReference type="KEGG" id="bpm:BURPS1710b_A0311"/>
<feature type="region of interest" description="Disordered" evidence="1">
    <location>
        <begin position="824"/>
        <end position="878"/>
    </location>
</feature>
<sequence length="878" mass="96244">MCAAARAGRAGGRCDAPAGRSGGAPPPHRLRERVEHGLGLRPAQARVGDRHAVLQRHAGLQVLPAGLQVALDHHAGDASLAVRQLAREVLGDVDLPQVRLVRIRVRAVDHHLLALARRAQHRARLVDARAIVVRAPLAAAQDHVRGVVAARLENRGHPHLRHAHERVARARRDDRVGRDLHAAVGAVLEADRAAQPRRELPVALALGRARADRAPGDQIRDVLRAQQIEEFGAGGQAERVDVDQQPARGAQPFVDAEAAVEARIVDVALPADRRARLLEIHAHHDQQVVAQRVGGAFQPARVVERLIVIVDRARADDREQAVVAAVQHVADRVAARFDERLDGARHRQFVLQQRGRDERAHRADAHVVDARRVLRRVGEAGFPIALRIVDVLHGGVPVLRNQPRLWHSRRARRDDRRRVALRCRKRARGRLATHAAAQAATGTAARGRLFFGANVSNPAAFGRRDVVAARWRRARPGGGAARFVHSRRQQNARDGHGEGDERIGGGQAADAGTVRGDGPVQRGAREGRRDSRGRRPASECEGQAGAFLGQRAERDRRAVCANRRARRRVLAVEGRFDGRSRRMGEAMPESDGERFGNRNPAAVRARGFRRCIHARAARAGGAAARRDRRAGQESALTPRRGARGGPRRRGGRRFVHGRCSVAAQPPFNRRLTAVQSPLNHRLVAAAPCIERHRLSRIGPDRAHAVRLAFERERLGADLVGEQPSAGSRVVPKRHVVAPVLPARDEVLDREEAPLDCEPVLVRVLRVERIALAAFVRAQHDLVVARREPERAVGLLFDDDERARRRLARRIGRPMQHDQIADAAGVDIGPLPGGHDLVAGRQSRQHGRWQAGGARGDAGDGEENRDRRGAAHAENHVDG</sequence>
<proteinExistence type="predicted"/>
<evidence type="ECO:0000256" key="1">
    <source>
        <dbReference type="SAM" id="MobiDB-lite"/>
    </source>
</evidence>
<dbReference type="EnsemblBacteria" id="ABA52352">
    <property type="protein sequence ID" value="ABA52352"/>
    <property type="gene ID" value="BURPS1710b_A0311"/>
</dbReference>